<reference evidence="1 2" key="1">
    <citation type="journal article" date="2016" name="Mol. Biol. Evol.">
        <title>Comparative Genomics of Early-Diverging Mushroom-Forming Fungi Provides Insights into the Origins of Lignocellulose Decay Capabilities.</title>
        <authorList>
            <person name="Nagy L.G."/>
            <person name="Riley R."/>
            <person name="Tritt A."/>
            <person name="Adam C."/>
            <person name="Daum C."/>
            <person name="Floudas D."/>
            <person name="Sun H."/>
            <person name="Yadav J.S."/>
            <person name="Pangilinan J."/>
            <person name="Larsson K.H."/>
            <person name="Matsuura K."/>
            <person name="Barry K."/>
            <person name="Labutti K."/>
            <person name="Kuo R."/>
            <person name="Ohm R.A."/>
            <person name="Bhattacharya S.S."/>
            <person name="Shirouzu T."/>
            <person name="Yoshinaga Y."/>
            <person name="Martin F.M."/>
            <person name="Grigoriev I.V."/>
            <person name="Hibbett D.S."/>
        </authorList>
    </citation>
    <scope>NUCLEOTIDE SEQUENCE [LARGE SCALE GENOMIC DNA]</scope>
    <source>
        <strain evidence="1 2">TUFC12733</strain>
    </source>
</reference>
<proteinExistence type="predicted"/>
<dbReference type="Proteomes" id="UP000076738">
    <property type="component" value="Unassembled WGS sequence"/>
</dbReference>
<gene>
    <name evidence="1" type="ORF">CALVIDRAFT_531033</name>
</gene>
<protein>
    <submittedName>
        <fullName evidence="1">Uncharacterized protein</fullName>
    </submittedName>
</protein>
<sequence>MALRVENESDASRTSGLVKYEIVETIVIRPSNYVVPKRRFKYASISLSALHVPLHGTPTLVSILIVFALHSNGIAEVFAIPLYSHVQGPYSDYMLEVHVHHDAPRCRVTQQYHVIAEYRTTKSSGPVSPTAQTPKIREWLGGVIVLRCTRIEKTDTNSLDYGNVTEGDRDFLVRILEKGDPTSPLNPNSFLNVILHRAPDDYMMSS</sequence>
<organism evidence="1 2">
    <name type="scientific">Calocera viscosa (strain TUFC12733)</name>
    <dbReference type="NCBI Taxonomy" id="1330018"/>
    <lineage>
        <taxon>Eukaryota</taxon>
        <taxon>Fungi</taxon>
        <taxon>Dikarya</taxon>
        <taxon>Basidiomycota</taxon>
        <taxon>Agaricomycotina</taxon>
        <taxon>Dacrymycetes</taxon>
        <taxon>Dacrymycetales</taxon>
        <taxon>Dacrymycetaceae</taxon>
        <taxon>Calocera</taxon>
    </lineage>
</organism>
<name>A0A167H1M3_CALVF</name>
<dbReference type="AlphaFoldDB" id="A0A167H1M3"/>
<dbReference type="OrthoDB" id="10360408at2759"/>
<keyword evidence="2" id="KW-1185">Reference proteome</keyword>
<dbReference type="EMBL" id="KV417328">
    <property type="protein sequence ID" value="KZO91137.1"/>
    <property type="molecule type" value="Genomic_DNA"/>
</dbReference>
<evidence type="ECO:0000313" key="2">
    <source>
        <dbReference type="Proteomes" id="UP000076738"/>
    </source>
</evidence>
<evidence type="ECO:0000313" key="1">
    <source>
        <dbReference type="EMBL" id="KZO91137.1"/>
    </source>
</evidence>
<accession>A0A167H1M3</accession>